<dbReference type="InterPro" id="IPR021315">
    <property type="entry name" value="Gap/Sap"/>
</dbReference>
<feature type="transmembrane region" description="Helical" evidence="1">
    <location>
        <begin position="12"/>
        <end position="30"/>
    </location>
</feature>
<feature type="transmembrane region" description="Helical" evidence="1">
    <location>
        <begin position="114"/>
        <end position="132"/>
    </location>
</feature>
<dbReference type="RefSeq" id="WP_092015383.1">
    <property type="nucleotide sequence ID" value="NZ_LT629766.1"/>
</dbReference>
<evidence type="ECO:0000256" key="1">
    <source>
        <dbReference type="SAM" id="Phobius"/>
    </source>
</evidence>
<keyword evidence="1" id="KW-1133">Transmembrane helix</keyword>
<feature type="transmembrane region" description="Helical" evidence="1">
    <location>
        <begin position="75"/>
        <end position="93"/>
    </location>
</feature>
<feature type="transmembrane region" description="Helical" evidence="1">
    <location>
        <begin position="200"/>
        <end position="220"/>
    </location>
</feature>
<protein>
    <submittedName>
        <fullName evidence="2">Sap, sulfolipid-1-addressing protein</fullName>
    </submittedName>
</protein>
<dbReference type="STRING" id="1136497.SAMN04489752_2924"/>
<keyword evidence="3" id="KW-1185">Reference proteome</keyword>
<feature type="transmembrane region" description="Helical" evidence="1">
    <location>
        <begin position="42"/>
        <end position="63"/>
    </location>
</feature>
<evidence type="ECO:0000313" key="2">
    <source>
        <dbReference type="EMBL" id="SDS94535.1"/>
    </source>
</evidence>
<accession>A0A1H1WBT3</accession>
<dbReference type="AlphaFoldDB" id="A0A1H1WBT3"/>
<gene>
    <name evidence="2" type="ORF">SAMN04489752_2924</name>
</gene>
<feature type="transmembrane region" description="Helical" evidence="1">
    <location>
        <begin position="152"/>
        <end position="179"/>
    </location>
</feature>
<keyword evidence="1" id="KW-0472">Membrane</keyword>
<dbReference type="OrthoDB" id="4753036at2"/>
<dbReference type="EMBL" id="LT629766">
    <property type="protein sequence ID" value="SDS94535.1"/>
    <property type="molecule type" value="Genomic_DNA"/>
</dbReference>
<keyword evidence="1" id="KW-0812">Transmembrane</keyword>
<dbReference type="Pfam" id="PF11139">
    <property type="entry name" value="SfLAP"/>
    <property type="match status" value="1"/>
</dbReference>
<organism evidence="2 3">
    <name type="scientific">Brevibacterium siliguriense</name>
    <dbReference type="NCBI Taxonomy" id="1136497"/>
    <lineage>
        <taxon>Bacteria</taxon>
        <taxon>Bacillati</taxon>
        <taxon>Actinomycetota</taxon>
        <taxon>Actinomycetes</taxon>
        <taxon>Micrococcales</taxon>
        <taxon>Brevibacteriaceae</taxon>
        <taxon>Brevibacterium</taxon>
    </lineage>
</organism>
<sequence length="222" mass="23023">MFALIGSLLPMVFGIVISPIPIMAVAIILLSPQAKSAGIGFAFGWIVGVSAVVTVFCSLSSVAPELPADTGLVRSGIDIVLGVALVGVALRQWRLRPSKNESGSLPGWLAKVTSMHWGGAVLLGVALSAFNPENLLMAASAGVSIGTKDLDLMSQVGTIAVFSVLSASSVVVPVIGYFTAREFLAPRLQAIRDWLARENAVIMAVLLATIGLVVLGRGLAYL</sequence>
<proteinExistence type="predicted"/>
<reference evidence="3" key="1">
    <citation type="submission" date="2016-10" db="EMBL/GenBank/DDBJ databases">
        <authorList>
            <person name="Varghese N."/>
            <person name="Submissions S."/>
        </authorList>
    </citation>
    <scope>NUCLEOTIDE SEQUENCE [LARGE SCALE GENOMIC DNA]</scope>
    <source>
        <strain evidence="3">DSM 23676</strain>
    </source>
</reference>
<dbReference type="Proteomes" id="UP000199597">
    <property type="component" value="Chromosome I"/>
</dbReference>
<name>A0A1H1WBT3_9MICO</name>
<evidence type="ECO:0000313" key="3">
    <source>
        <dbReference type="Proteomes" id="UP000199597"/>
    </source>
</evidence>